<gene>
    <name evidence="2" type="ORF">MGAL_10B085022</name>
</gene>
<dbReference type="EMBL" id="UYJE01000639">
    <property type="protein sequence ID" value="VDH94775.1"/>
    <property type="molecule type" value="Genomic_DNA"/>
</dbReference>
<organism evidence="2 3">
    <name type="scientific">Mytilus galloprovincialis</name>
    <name type="common">Mediterranean mussel</name>
    <dbReference type="NCBI Taxonomy" id="29158"/>
    <lineage>
        <taxon>Eukaryota</taxon>
        <taxon>Metazoa</taxon>
        <taxon>Spiralia</taxon>
        <taxon>Lophotrochozoa</taxon>
        <taxon>Mollusca</taxon>
        <taxon>Bivalvia</taxon>
        <taxon>Autobranchia</taxon>
        <taxon>Pteriomorphia</taxon>
        <taxon>Mytilida</taxon>
        <taxon>Mytiloidea</taxon>
        <taxon>Mytilidae</taxon>
        <taxon>Mytilinae</taxon>
        <taxon>Mytilus</taxon>
    </lineage>
</organism>
<dbReference type="Gene3D" id="3.60.10.10">
    <property type="entry name" value="Endonuclease/exonuclease/phosphatase"/>
    <property type="match status" value="1"/>
</dbReference>
<proteinExistence type="predicted"/>
<dbReference type="OrthoDB" id="6070753at2759"/>
<reference evidence="2" key="1">
    <citation type="submission" date="2018-11" db="EMBL/GenBank/DDBJ databases">
        <authorList>
            <person name="Alioto T."/>
            <person name="Alioto T."/>
        </authorList>
    </citation>
    <scope>NUCLEOTIDE SEQUENCE</scope>
</reference>
<comment type="caution">
    <text evidence="2">The sequence shown here is derived from an EMBL/GenBank/DDBJ whole genome shotgun (WGS) entry which is preliminary data.</text>
</comment>
<dbReference type="Pfam" id="PF00078">
    <property type="entry name" value="RVT_1"/>
    <property type="match status" value="1"/>
</dbReference>
<evidence type="ECO:0000259" key="1">
    <source>
        <dbReference type="PROSITE" id="PS50878"/>
    </source>
</evidence>
<evidence type="ECO:0000313" key="2">
    <source>
        <dbReference type="EMBL" id="VDH94775.1"/>
    </source>
</evidence>
<feature type="domain" description="Reverse transcriptase" evidence="1">
    <location>
        <begin position="467"/>
        <end position="733"/>
    </location>
</feature>
<protein>
    <recommendedName>
        <fullName evidence="1">Reverse transcriptase domain-containing protein</fullName>
    </recommendedName>
</protein>
<keyword evidence="3" id="KW-1185">Reference proteome</keyword>
<name>A0A8B6BUM2_MYTGA</name>
<dbReference type="PROSITE" id="PS50878">
    <property type="entry name" value="RT_POL"/>
    <property type="match status" value="1"/>
</dbReference>
<evidence type="ECO:0000313" key="3">
    <source>
        <dbReference type="Proteomes" id="UP000596742"/>
    </source>
</evidence>
<sequence>MSKLIPSLDNFTRCHDTSEPISNFKAPRGQAGVSILWPKQWSSKIKKLEVGNERIIAITIATEPMLCIINAYMPTINTNSEIQYSECLDIIFDIIEKHQSKYVIILAGDLNGSLLQTRTNKHDKLLKEFVQEVSLFRPDLGNQPTFFHHAHHGSSQIDYILSNRNNLSKKYSILDKSYANTSAHCAVILHTNISIPLLVRNTNQKKTIKTKVLWEQKDEEKYRETILNELLQKDLPTLDIDKQIDIISNSLLNAQQQSIPSKITQLKGPKWKATPEVTVLLRMCKVIYNKWADLGKPIGHPLSLELKIHKKKLRQRQRMEQAIDRNTIHNKIMNTSSSQMFHRLIRRNLGDNSQSAINCIKTDENEYLFLAKDQRKAFANYYEDLSAPKPEQFDDLYVNLCKIRQKEMLKTLEDQEIPSDYFTSADIIKAIEELNMNKSPDEFGLCAEHLKFSKNEIAPYLTKLFNNIIETLKTPGTFKTGILFPVLKKDKDPSDVNSYRGITVTPVIGKVFEYCILPKLNLQNITDLQFGFTKGLNPLISSFIISESKYDQTRKNNEFYMGFLDVKSAFDVVQHDIILDKLLDLNIPSFLWLVIKDLYSNLSTKVKWQGDLSEKFSVHQGVRQGGILSTHLYKIFVQDLLLELERNSLGLNTGNIFVGTPTCADDMAFIETNRDNLQIMLNVSERYSKQHHYKIHPTKTKIVTCGKVTNADWTLYDTPVTISKEATHLGITRSWKKEGEINVANRIKLARRTLYALMGSGVHGTNGLDPVTSYKIYNTYVLPRLLYGLEAIPLNKTNISQLESFHRKNLRHFQSLPQRTAIAAIYLLIGGLPIEAELHKKQLSFLHNLLSSNVQRVDDIIIRQMSVNYDNPNSFFSTIREILLKYGLPPIHLLQETLPSKLKWKSLVTKHLNTYWQNTLRDDAESKSTLKHMDTKHLLVGKNHPVWTIFDKTKAEVRKAIIKARIVSGTFILNSDRAKFNQAPSSVCQLCNLSEENIFHFLLECPILSNIRITYFQPIKTYVTQHITAEVWHSVFQSKSSIIRLIIDCRHFSQTLRDDKIMNMIETKTREMCYKLYIKRLKLLEAMDG</sequence>
<dbReference type="Proteomes" id="UP000596742">
    <property type="component" value="Unassembled WGS sequence"/>
</dbReference>
<dbReference type="SUPFAM" id="SSF56219">
    <property type="entry name" value="DNase I-like"/>
    <property type="match status" value="1"/>
</dbReference>
<dbReference type="InterPro" id="IPR000477">
    <property type="entry name" value="RT_dom"/>
</dbReference>
<dbReference type="CDD" id="cd01650">
    <property type="entry name" value="RT_nLTR_like"/>
    <property type="match status" value="1"/>
</dbReference>
<dbReference type="AlphaFoldDB" id="A0A8B6BUM2"/>
<dbReference type="PANTHER" id="PTHR19446">
    <property type="entry name" value="REVERSE TRANSCRIPTASES"/>
    <property type="match status" value="1"/>
</dbReference>
<dbReference type="InterPro" id="IPR036691">
    <property type="entry name" value="Endo/exonu/phosph_ase_sf"/>
</dbReference>
<accession>A0A8B6BUM2</accession>